<dbReference type="EMBL" id="CP013099">
    <property type="protein sequence ID" value="ALP53522.1"/>
    <property type="molecule type" value="Genomic_DNA"/>
</dbReference>
<feature type="transmembrane region" description="Helical" evidence="7">
    <location>
        <begin position="266"/>
        <end position="287"/>
    </location>
</feature>
<keyword evidence="10" id="KW-1185">Reference proteome</keyword>
<dbReference type="PANTHER" id="PTHR30465">
    <property type="entry name" value="INNER MEMBRANE ABC TRANSPORTER"/>
    <property type="match status" value="1"/>
</dbReference>
<evidence type="ECO:0000259" key="8">
    <source>
        <dbReference type="PROSITE" id="PS50928"/>
    </source>
</evidence>
<keyword evidence="4 7" id="KW-0812">Transmembrane</keyword>
<sequence>MHTYIIRRLLLMFPTLIGITIVVFAVMAAAPGGISAQSLVEGQNLEPEVKQAMEKYYNRLYGLDQPAPVQYLRWLNNVSPVGFTFNEENEIEGFSFTKGSDLGTSFRYGRPVLDLIEERLPITLLLNVISIPLIYVIAIAIGVHAATQRGKAFDVGSGVSMLALWSVPTMLAGVLLIGFFASDQYWRWFPTAGLNRREALDMPFMPHWHSLADVLLLFAAIAIALSLFITLSLRGGRLLRTGVMALLGAGLGITMADALPGESLQITYFIIAVLLAFITGFIGYTDYGALRTSMMGMVGLCVGAGVGFYFMQGEFVRGFLLDRVWHLLLPVLCLSYGGFAFLAKLTRSSVLENLLSDYARTARAKGVPDQQVLWRHVFRNSLLPLITVAAGLLPSLLGGSIIVEALFSIDGMGKLAVEAVQTRDRELVLSITLIGTLLSLAGYLIADLCYAIADPRVSYE</sequence>
<comment type="similarity">
    <text evidence="7">Belongs to the binding-protein-dependent transport system permease family.</text>
</comment>
<dbReference type="InterPro" id="IPR000515">
    <property type="entry name" value="MetI-like"/>
</dbReference>
<dbReference type="AlphaFoldDB" id="A0A0S2TEG3"/>
<dbReference type="Proteomes" id="UP000055136">
    <property type="component" value="Chromosome"/>
</dbReference>
<organism evidence="9 10">
    <name type="scientific">Candidatus Tenderia electrophaga</name>
    <dbReference type="NCBI Taxonomy" id="1748243"/>
    <lineage>
        <taxon>Bacteria</taxon>
        <taxon>Pseudomonadati</taxon>
        <taxon>Pseudomonadota</taxon>
        <taxon>Gammaproteobacteria</taxon>
        <taxon>Candidatus Tenderiales</taxon>
        <taxon>Candidatus Tenderiaceae</taxon>
        <taxon>Candidatus Tenderia</taxon>
    </lineage>
</organism>
<protein>
    <submittedName>
        <fullName evidence="9">ABC transporter permease</fullName>
    </submittedName>
</protein>
<evidence type="ECO:0000313" key="9">
    <source>
        <dbReference type="EMBL" id="ALP53522.1"/>
    </source>
</evidence>
<dbReference type="GO" id="GO:0005886">
    <property type="term" value="C:plasma membrane"/>
    <property type="evidence" value="ECO:0007669"/>
    <property type="project" value="UniProtKB-SubCell"/>
</dbReference>
<dbReference type="Pfam" id="PF19300">
    <property type="entry name" value="BPD_transp_1_N"/>
    <property type="match status" value="1"/>
</dbReference>
<reference evidence="9" key="1">
    <citation type="submission" date="2015-10" db="EMBL/GenBank/DDBJ databases">
        <title>Description of Candidatus Tenderia electrophaga gen. nov, sp. nov., an Uncultivated Electroautotroph from a Biocathode Enrichment.</title>
        <authorList>
            <person name="Eddie B.J."/>
            <person name="Malanoski A.P."/>
            <person name="Wang Z."/>
            <person name="Hall R.J."/>
            <person name="Oh S.D."/>
            <person name="Heiner C."/>
            <person name="Lin B."/>
            <person name="Strycharz-Glaven S.M."/>
        </authorList>
    </citation>
    <scope>NUCLEOTIDE SEQUENCE [LARGE SCALE GENOMIC DNA]</scope>
    <source>
        <strain evidence="9">NRL1</strain>
    </source>
</reference>
<feature type="transmembrane region" description="Helical" evidence="7">
    <location>
        <begin position="124"/>
        <end position="147"/>
    </location>
</feature>
<feature type="transmembrane region" description="Helical" evidence="7">
    <location>
        <begin position="210"/>
        <end position="231"/>
    </location>
</feature>
<evidence type="ECO:0000256" key="2">
    <source>
        <dbReference type="ARBA" id="ARBA00022448"/>
    </source>
</evidence>
<dbReference type="PROSITE" id="PS50928">
    <property type="entry name" value="ABC_TM1"/>
    <property type="match status" value="1"/>
</dbReference>
<dbReference type="SUPFAM" id="SSF161098">
    <property type="entry name" value="MetI-like"/>
    <property type="match status" value="1"/>
</dbReference>
<dbReference type="PANTHER" id="PTHR30465:SF0">
    <property type="entry name" value="OLIGOPEPTIDE TRANSPORT SYSTEM PERMEASE PROTEIN APPB"/>
    <property type="match status" value="1"/>
</dbReference>
<feature type="transmembrane region" description="Helical" evidence="7">
    <location>
        <begin position="324"/>
        <end position="343"/>
    </location>
</feature>
<feature type="transmembrane region" description="Helical" evidence="7">
    <location>
        <begin position="238"/>
        <end position="260"/>
    </location>
</feature>
<feature type="transmembrane region" description="Helical" evidence="7">
    <location>
        <begin position="294"/>
        <end position="312"/>
    </location>
</feature>
<dbReference type="Pfam" id="PF00528">
    <property type="entry name" value="BPD_transp_1"/>
    <property type="match status" value="1"/>
</dbReference>
<feature type="domain" description="ABC transmembrane type-1" evidence="8">
    <location>
        <begin position="120"/>
        <end position="446"/>
    </location>
</feature>
<evidence type="ECO:0000256" key="7">
    <source>
        <dbReference type="RuleBase" id="RU363032"/>
    </source>
</evidence>
<dbReference type="CDD" id="cd06261">
    <property type="entry name" value="TM_PBP2"/>
    <property type="match status" value="1"/>
</dbReference>
<accession>A0A0S2TEG3</accession>
<dbReference type="Gene3D" id="1.10.3720.10">
    <property type="entry name" value="MetI-like"/>
    <property type="match status" value="1"/>
</dbReference>
<feature type="transmembrane region" description="Helical" evidence="7">
    <location>
        <begin position="159"/>
        <end position="181"/>
    </location>
</feature>
<dbReference type="InterPro" id="IPR035906">
    <property type="entry name" value="MetI-like_sf"/>
</dbReference>
<proteinExistence type="inferred from homology"/>
<evidence type="ECO:0000256" key="5">
    <source>
        <dbReference type="ARBA" id="ARBA00022989"/>
    </source>
</evidence>
<name>A0A0S2TEG3_9GAMM</name>
<dbReference type="STRING" id="1748243.Tel_10415"/>
<comment type="subcellular location">
    <subcellularLocation>
        <location evidence="1 7">Cell membrane</location>
        <topology evidence="1 7">Multi-pass membrane protein</topology>
    </subcellularLocation>
</comment>
<dbReference type="KEGG" id="tee:Tel_10415"/>
<evidence type="ECO:0000256" key="6">
    <source>
        <dbReference type="ARBA" id="ARBA00023136"/>
    </source>
</evidence>
<feature type="transmembrane region" description="Helical" evidence="7">
    <location>
        <begin position="427"/>
        <end position="453"/>
    </location>
</feature>
<evidence type="ECO:0000256" key="1">
    <source>
        <dbReference type="ARBA" id="ARBA00004651"/>
    </source>
</evidence>
<keyword evidence="5 7" id="KW-1133">Transmembrane helix</keyword>
<feature type="transmembrane region" description="Helical" evidence="7">
    <location>
        <begin position="9"/>
        <end position="30"/>
    </location>
</feature>
<evidence type="ECO:0000256" key="4">
    <source>
        <dbReference type="ARBA" id="ARBA00022692"/>
    </source>
</evidence>
<keyword evidence="6 7" id="KW-0472">Membrane</keyword>
<gene>
    <name evidence="9" type="ORF">Tel_10415</name>
</gene>
<dbReference type="InterPro" id="IPR045621">
    <property type="entry name" value="BPD_transp_1_N"/>
</dbReference>
<dbReference type="GO" id="GO:0055085">
    <property type="term" value="P:transmembrane transport"/>
    <property type="evidence" value="ECO:0007669"/>
    <property type="project" value="InterPro"/>
</dbReference>
<keyword evidence="3" id="KW-1003">Cell membrane</keyword>
<feature type="transmembrane region" description="Helical" evidence="7">
    <location>
        <begin position="382"/>
        <end position="407"/>
    </location>
</feature>
<evidence type="ECO:0000313" key="10">
    <source>
        <dbReference type="Proteomes" id="UP000055136"/>
    </source>
</evidence>
<evidence type="ECO:0000256" key="3">
    <source>
        <dbReference type="ARBA" id="ARBA00022475"/>
    </source>
</evidence>
<keyword evidence="2 7" id="KW-0813">Transport</keyword>